<evidence type="ECO:0000313" key="3">
    <source>
        <dbReference type="Proteomes" id="UP001221757"/>
    </source>
</evidence>
<sequence length="57" mass="6250">MPRKKTATDGPRFTATSTLKCPKCLRDIPVGTGGQANLNSNHIDPIWILSVLKPSFR</sequence>
<dbReference type="EMBL" id="JARKIE010000074">
    <property type="protein sequence ID" value="KAJ7689186.1"/>
    <property type="molecule type" value="Genomic_DNA"/>
</dbReference>
<evidence type="ECO:0000313" key="1">
    <source>
        <dbReference type="EMBL" id="KAJ7640112.1"/>
    </source>
</evidence>
<name>A0AAD7FVF6_MYCRO</name>
<proteinExistence type="predicted"/>
<dbReference type="EMBL" id="JARKIE010000436">
    <property type="protein sequence ID" value="KAJ7640112.1"/>
    <property type="molecule type" value="Genomic_DNA"/>
</dbReference>
<dbReference type="AlphaFoldDB" id="A0AAD7FVF6"/>
<dbReference type="Proteomes" id="UP001221757">
    <property type="component" value="Unassembled WGS sequence"/>
</dbReference>
<accession>A0AAD7FVF6</accession>
<organism evidence="1 3">
    <name type="scientific">Mycena rosella</name>
    <name type="common">Pink bonnet</name>
    <name type="synonym">Agaricus rosellus</name>
    <dbReference type="NCBI Taxonomy" id="1033263"/>
    <lineage>
        <taxon>Eukaryota</taxon>
        <taxon>Fungi</taxon>
        <taxon>Dikarya</taxon>
        <taxon>Basidiomycota</taxon>
        <taxon>Agaricomycotina</taxon>
        <taxon>Agaricomycetes</taxon>
        <taxon>Agaricomycetidae</taxon>
        <taxon>Agaricales</taxon>
        <taxon>Marasmiineae</taxon>
        <taxon>Mycenaceae</taxon>
        <taxon>Mycena</taxon>
    </lineage>
</organism>
<keyword evidence="3" id="KW-1185">Reference proteome</keyword>
<evidence type="ECO:0000313" key="2">
    <source>
        <dbReference type="EMBL" id="KAJ7689186.1"/>
    </source>
</evidence>
<reference evidence="1" key="1">
    <citation type="submission" date="2023-03" db="EMBL/GenBank/DDBJ databases">
        <title>Massive genome expansion in bonnet fungi (Mycena s.s.) driven by repeated elements and novel gene families across ecological guilds.</title>
        <authorList>
            <consortium name="Lawrence Berkeley National Laboratory"/>
            <person name="Harder C.B."/>
            <person name="Miyauchi S."/>
            <person name="Viragh M."/>
            <person name="Kuo A."/>
            <person name="Thoen E."/>
            <person name="Andreopoulos B."/>
            <person name="Lu D."/>
            <person name="Skrede I."/>
            <person name="Drula E."/>
            <person name="Henrissat B."/>
            <person name="Morin E."/>
            <person name="Kohler A."/>
            <person name="Barry K."/>
            <person name="LaButti K."/>
            <person name="Morin E."/>
            <person name="Salamov A."/>
            <person name="Lipzen A."/>
            <person name="Mereny Z."/>
            <person name="Hegedus B."/>
            <person name="Baldrian P."/>
            <person name="Stursova M."/>
            <person name="Weitz H."/>
            <person name="Taylor A."/>
            <person name="Grigoriev I.V."/>
            <person name="Nagy L.G."/>
            <person name="Martin F."/>
            <person name="Kauserud H."/>
        </authorList>
    </citation>
    <scope>NUCLEOTIDE SEQUENCE</scope>
    <source>
        <strain evidence="1">CBHHK067</strain>
    </source>
</reference>
<gene>
    <name evidence="1" type="ORF">B0H17DRAFT_1106007</name>
    <name evidence="2" type="ORF">B0H17DRAFT_643816</name>
</gene>
<comment type="caution">
    <text evidence="1">The sequence shown here is derived from an EMBL/GenBank/DDBJ whole genome shotgun (WGS) entry which is preliminary data.</text>
</comment>
<protein>
    <submittedName>
        <fullName evidence="1">Uncharacterized protein</fullName>
    </submittedName>
</protein>